<keyword evidence="1" id="KW-0805">Transcription regulation</keyword>
<proteinExistence type="predicted"/>
<dbReference type="KEGG" id="gai:IMCC3135_03250"/>
<dbReference type="InterPro" id="IPR036388">
    <property type="entry name" value="WH-like_DNA-bd_sf"/>
</dbReference>
<dbReference type="GO" id="GO:0003700">
    <property type="term" value="F:DNA-binding transcription factor activity"/>
    <property type="evidence" value="ECO:0007669"/>
    <property type="project" value="InterPro"/>
</dbReference>
<reference evidence="5 6" key="1">
    <citation type="submission" date="2016-12" db="EMBL/GenBank/DDBJ databases">
        <authorList>
            <person name="Song W.-J."/>
            <person name="Kurnit D.M."/>
        </authorList>
    </citation>
    <scope>NUCLEOTIDE SEQUENCE [LARGE SCALE GENOMIC DNA]</scope>
    <source>
        <strain evidence="5 6">IMCC3135</strain>
    </source>
</reference>
<dbReference type="InterPro" id="IPR008920">
    <property type="entry name" value="TF_FadR/GntR_C"/>
</dbReference>
<dbReference type="Gene3D" id="1.10.10.10">
    <property type="entry name" value="Winged helix-like DNA-binding domain superfamily/Winged helix DNA-binding domain"/>
    <property type="match status" value="1"/>
</dbReference>
<evidence type="ECO:0000256" key="3">
    <source>
        <dbReference type="ARBA" id="ARBA00023163"/>
    </source>
</evidence>
<evidence type="ECO:0000256" key="2">
    <source>
        <dbReference type="ARBA" id="ARBA00023125"/>
    </source>
</evidence>
<dbReference type="PANTHER" id="PTHR43537">
    <property type="entry name" value="TRANSCRIPTIONAL REGULATOR, GNTR FAMILY"/>
    <property type="match status" value="1"/>
</dbReference>
<dbReference type="InterPro" id="IPR000524">
    <property type="entry name" value="Tscrpt_reg_HTH_GntR"/>
</dbReference>
<gene>
    <name evidence="5" type="primary">rspR_1</name>
    <name evidence="5" type="ORF">IMCC3135_03250</name>
</gene>
<dbReference type="PANTHER" id="PTHR43537:SF6">
    <property type="entry name" value="HTH-TYPE TRANSCRIPTIONAL REPRESSOR RSPR"/>
    <property type="match status" value="1"/>
</dbReference>
<dbReference type="Gene3D" id="1.20.120.530">
    <property type="entry name" value="GntR ligand-binding domain-like"/>
    <property type="match status" value="1"/>
</dbReference>
<name>A0A2Z2NI81_9GAMM</name>
<feature type="domain" description="HTH gntR-type" evidence="4">
    <location>
        <begin position="17"/>
        <end position="84"/>
    </location>
</feature>
<organism evidence="5 6">
    <name type="scientific">Granulosicoccus antarcticus IMCC3135</name>
    <dbReference type="NCBI Taxonomy" id="1192854"/>
    <lineage>
        <taxon>Bacteria</taxon>
        <taxon>Pseudomonadati</taxon>
        <taxon>Pseudomonadota</taxon>
        <taxon>Gammaproteobacteria</taxon>
        <taxon>Chromatiales</taxon>
        <taxon>Granulosicoccaceae</taxon>
        <taxon>Granulosicoccus</taxon>
    </lineage>
</organism>
<evidence type="ECO:0000313" key="6">
    <source>
        <dbReference type="Proteomes" id="UP000250079"/>
    </source>
</evidence>
<keyword evidence="2" id="KW-0238">DNA-binding</keyword>
<evidence type="ECO:0000313" key="5">
    <source>
        <dbReference type="EMBL" id="ASJ70763.1"/>
    </source>
</evidence>
<protein>
    <submittedName>
        <fullName evidence="5">HTH-type transcriptional repressor RspR</fullName>
    </submittedName>
</protein>
<dbReference type="CDD" id="cd07377">
    <property type="entry name" value="WHTH_GntR"/>
    <property type="match status" value="1"/>
</dbReference>
<dbReference type="InterPro" id="IPR011711">
    <property type="entry name" value="GntR_C"/>
</dbReference>
<evidence type="ECO:0000259" key="4">
    <source>
        <dbReference type="PROSITE" id="PS50949"/>
    </source>
</evidence>
<keyword evidence="3" id="KW-0804">Transcription</keyword>
<dbReference type="SUPFAM" id="SSF48008">
    <property type="entry name" value="GntR ligand-binding domain-like"/>
    <property type="match status" value="1"/>
</dbReference>
<evidence type="ECO:0000256" key="1">
    <source>
        <dbReference type="ARBA" id="ARBA00023015"/>
    </source>
</evidence>
<dbReference type="Proteomes" id="UP000250079">
    <property type="component" value="Chromosome"/>
</dbReference>
<accession>A0A2Z2NI81</accession>
<dbReference type="OrthoDB" id="9788098at2"/>
<dbReference type="PROSITE" id="PS50949">
    <property type="entry name" value="HTH_GNTR"/>
    <property type="match status" value="1"/>
</dbReference>
<dbReference type="SMART" id="SM00345">
    <property type="entry name" value="HTH_GNTR"/>
    <property type="match status" value="1"/>
</dbReference>
<dbReference type="InterPro" id="IPR036390">
    <property type="entry name" value="WH_DNA-bd_sf"/>
</dbReference>
<keyword evidence="6" id="KW-1185">Reference proteome</keyword>
<sequence length="246" mass="27878">MFVERVIHIDTEIDSSLPLGPQVYELLKKGIVQAQFKPGDRASEVEISRQLEVSRQPVREAFLRLQAGGLLDIRPQRGTFVQKISVKAVLDARFLREAIESDIVALVAVSRKAAVIAELKKQIKAQRKVAKADPVSFMKLDDLFHRTLAEAAEKSSAWQFIEDLKTQMDRVRFLSFNHFHVEQLIAQHVSIVDAIESGSSTDAVRYIRNHLREILKSLPMISHEHPDYFDPVSDELADTTTIININ</sequence>
<dbReference type="AlphaFoldDB" id="A0A2Z2NI81"/>
<dbReference type="SUPFAM" id="SSF46785">
    <property type="entry name" value="Winged helix' DNA-binding domain"/>
    <property type="match status" value="1"/>
</dbReference>
<dbReference type="Pfam" id="PF07729">
    <property type="entry name" value="FCD"/>
    <property type="match status" value="1"/>
</dbReference>
<dbReference type="Pfam" id="PF00392">
    <property type="entry name" value="GntR"/>
    <property type="match status" value="1"/>
</dbReference>
<dbReference type="EMBL" id="CP018632">
    <property type="protein sequence ID" value="ASJ70763.1"/>
    <property type="molecule type" value="Genomic_DNA"/>
</dbReference>
<dbReference type="GO" id="GO:0003677">
    <property type="term" value="F:DNA binding"/>
    <property type="evidence" value="ECO:0007669"/>
    <property type="project" value="UniProtKB-KW"/>
</dbReference>
<dbReference type="SMART" id="SM00895">
    <property type="entry name" value="FCD"/>
    <property type="match status" value="1"/>
</dbReference>